<sequence>MKHLLKSMLTVFFCAALLLSTQAQTQTQTQDVKNVDVKSLPQSEITKAKRAMKDAGLSEEQAIQLARQRGATEQQIMEMRQRLSEQDTTQQDMFELYEEPEILPEEQKDAYLSQRKVELKKDLEVFGAYLFNNENLTFEPQVNIQTPKNYEIGIGDQLLIQVWGNSQNNYQLRVNNNGQIVIPDLGPVYVAGMSFDEAEKKIVKNLTAIYADMGGDNPGTFAQLDMGQLRSIRVNLLGEVVAPGTYTLPVTATVFNGLYLSGGPNEIGSFRNIKVIRNNKIEQVIDIYNLLVNADPSDNITLKDGDIVLVPPAEKQVVVNGEFKRNGIFEIKEGEMLNDLVRFSGGFNAGAYLGNTQIVRQTQKGQQIIDVPYDLLNTTPLVKGDTIQNNLTTDRFENRVSIEGAVYHPGEYEWTEGLTLDLLIEKSGKLLPEAFKGRGLITRYNSDRTTSAIAFDVEDISSGKQNILLQADDEVLIKTHFDLKEQPYITVNGEVLEPGPFNWSENMTLGDAIFLAGGLTEGADSTFIEIARRLSYDDAAVLSDTIGHVIIANISRGLQLGKNDAEMKLRPWDQVSVRTAPNFRQNETVMISGEVTYAGAYAITNKQMRISDLLQMAGGTTPKAYLQGATLERFSDELGTERVAINLQNILNNPRSDKDLLLKNSDRLNIPEFMQTVKITGSVQNPFSITFEPKRNAKYYINRTGGFQAEANKRKTYVQYPNGETAVTKGLIFRHYPDVTPGSIVVVPEKPEKERQQGLWLAIASTMSSMAVAIAAIMNASK</sequence>
<evidence type="ECO:0000259" key="4">
    <source>
        <dbReference type="Pfam" id="PF10531"/>
    </source>
</evidence>
<evidence type="ECO:0000256" key="1">
    <source>
        <dbReference type="ARBA" id="ARBA00022729"/>
    </source>
</evidence>
<accession>X5DL99</accession>
<dbReference type="PANTHER" id="PTHR33619">
    <property type="entry name" value="POLYSACCHARIDE EXPORT PROTEIN GFCE-RELATED"/>
    <property type="match status" value="1"/>
</dbReference>
<organism evidence="6 8">
    <name type="scientific">Draconibacterium orientale</name>
    <dbReference type="NCBI Taxonomy" id="1168034"/>
    <lineage>
        <taxon>Bacteria</taxon>
        <taxon>Pseudomonadati</taxon>
        <taxon>Bacteroidota</taxon>
        <taxon>Bacteroidia</taxon>
        <taxon>Marinilabiliales</taxon>
        <taxon>Prolixibacteraceae</taxon>
        <taxon>Draconibacterium</taxon>
    </lineage>
</organism>
<evidence type="ECO:0000313" key="5">
    <source>
        <dbReference type="EMBL" id="AHW61307.1"/>
    </source>
</evidence>
<dbReference type="InterPro" id="IPR049712">
    <property type="entry name" value="Poly_export"/>
</dbReference>
<feature type="domain" description="Soluble ligand binding" evidence="4">
    <location>
        <begin position="317"/>
        <end position="367"/>
    </location>
</feature>
<keyword evidence="7" id="KW-1185">Reference proteome</keyword>
<dbReference type="EMBL" id="CP007451">
    <property type="protein sequence ID" value="AHW61307.1"/>
    <property type="molecule type" value="Genomic_DNA"/>
</dbReference>
<dbReference type="Gene3D" id="3.30.1950.10">
    <property type="entry name" value="wza like domain"/>
    <property type="match status" value="1"/>
</dbReference>
<dbReference type="Pfam" id="PF10531">
    <property type="entry name" value="SLBB"/>
    <property type="match status" value="4"/>
</dbReference>
<dbReference type="STRING" id="1168034.FH5T_21385"/>
<evidence type="ECO:0000313" key="8">
    <source>
        <dbReference type="Proteomes" id="UP000181981"/>
    </source>
</evidence>
<dbReference type="AlphaFoldDB" id="X5DL99"/>
<feature type="domain" description="Soluble ligand binding" evidence="4">
    <location>
        <begin position="234"/>
        <end position="279"/>
    </location>
</feature>
<gene>
    <name evidence="5" type="ORF">FH5T_21385</name>
    <name evidence="6" type="ORF">SAMN05444285_13813</name>
</gene>
<dbReference type="HOGENOM" id="CLU_011447_1_0_10"/>
<dbReference type="eggNOG" id="COG1596">
    <property type="taxonomic scope" value="Bacteria"/>
</dbReference>
<feature type="domain" description="Polysaccharide export protein N-terminal" evidence="3">
    <location>
        <begin position="146"/>
        <end position="210"/>
    </location>
</feature>
<evidence type="ECO:0000256" key="2">
    <source>
        <dbReference type="SAM" id="SignalP"/>
    </source>
</evidence>
<evidence type="ECO:0000313" key="7">
    <source>
        <dbReference type="Proteomes" id="UP000023772"/>
    </source>
</evidence>
<keyword evidence="1 2" id="KW-0732">Signal</keyword>
<dbReference type="PANTHER" id="PTHR33619:SF3">
    <property type="entry name" value="POLYSACCHARIDE EXPORT PROTEIN GFCE-RELATED"/>
    <property type="match status" value="1"/>
</dbReference>
<dbReference type="InterPro" id="IPR003715">
    <property type="entry name" value="Poly_export_N"/>
</dbReference>
<name>X5DL99_9BACT</name>
<dbReference type="GO" id="GO:0015159">
    <property type="term" value="F:polysaccharide transmembrane transporter activity"/>
    <property type="evidence" value="ECO:0007669"/>
    <property type="project" value="InterPro"/>
</dbReference>
<dbReference type="Proteomes" id="UP000023772">
    <property type="component" value="Chromosome"/>
</dbReference>
<feature type="signal peptide" evidence="2">
    <location>
        <begin position="1"/>
        <end position="25"/>
    </location>
</feature>
<feature type="domain" description="Soluble ligand binding" evidence="4">
    <location>
        <begin position="488"/>
        <end position="533"/>
    </location>
</feature>
<dbReference type="EMBL" id="FOHT01000038">
    <property type="protein sequence ID" value="SEU05339.1"/>
    <property type="molecule type" value="Genomic_DNA"/>
</dbReference>
<dbReference type="Gene3D" id="3.10.560.10">
    <property type="entry name" value="Outer membrane lipoprotein wza domain like"/>
    <property type="match status" value="6"/>
</dbReference>
<reference evidence="6 8" key="2">
    <citation type="submission" date="2016-10" db="EMBL/GenBank/DDBJ databases">
        <authorList>
            <person name="de Groot N.N."/>
        </authorList>
    </citation>
    <scope>NUCLEOTIDE SEQUENCE [LARGE SCALE GENOMIC DNA]</scope>
    <source>
        <strain evidence="6 8">DSM 25947</strain>
    </source>
</reference>
<dbReference type="Proteomes" id="UP000181981">
    <property type="component" value="Unassembled WGS sequence"/>
</dbReference>
<evidence type="ECO:0000259" key="3">
    <source>
        <dbReference type="Pfam" id="PF02563"/>
    </source>
</evidence>
<dbReference type="KEGG" id="dori:FH5T_21385"/>
<feature type="domain" description="Soluble ligand binding" evidence="4">
    <location>
        <begin position="589"/>
        <end position="634"/>
    </location>
</feature>
<proteinExistence type="predicted"/>
<protein>
    <submittedName>
        <fullName evidence="6">Protein involved in polysaccharide export, contains SLBB domain of the beta-grasp fold</fullName>
    </submittedName>
</protein>
<feature type="chain" id="PRO_5010515021" evidence="2">
    <location>
        <begin position="26"/>
        <end position="782"/>
    </location>
</feature>
<reference evidence="5 7" key="1">
    <citation type="submission" date="2014-03" db="EMBL/GenBank/DDBJ databases">
        <title>Complete genome sequence of a deeply braunched marine Bacteroidia bacterium Draconibacterium orientale type strain FH5T.</title>
        <authorList>
            <person name="Li X."/>
            <person name="Wang X."/>
            <person name="Xie Z."/>
            <person name="Du Z."/>
            <person name="Chen G."/>
        </authorList>
    </citation>
    <scope>NUCLEOTIDE SEQUENCE [LARGE SCALE GENOMIC DNA]</scope>
    <source>
        <strain evidence="5 7">FH5</strain>
    </source>
</reference>
<dbReference type="Pfam" id="PF02563">
    <property type="entry name" value="Poly_export"/>
    <property type="match status" value="1"/>
</dbReference>
<dbReference type="OrthoDB" id="9808948at2"/>
<evidence type="ECO:0000313" key="6">
    <source>
        <dbReference type="EMBL" id="SEU05339.1"/>
    </source>
</evidence>
<dbReference type="InterPro" id="IPR019554">
    <property type="entry name" value="Soluble_ligand-bd"/>
</dbReference>